<dbReference type="InterPro" id="IPR016161">
    <property type="entry name" value="Ald_DH/histidinol_DH"/>
</dbReference>
<dbReference type="GO" id="GO:0004029">
    <property type="term" value="F:aldehyde dehydrogenase (NAD+) activity"/>
    <property type="evidence" value="ECO:0007669"/>
    <property type="project" value="UniProtKB-EC"/>
</dbReference>
<reference evidence="4" key="1">
    <citation type="submission" date="2019-08" db="EMBL/GenBank/DDBJ databases">
        <authorList>
            <person name="Kucharzyk K."/>
            <person name="Murdoch R.W."/>
            <person name="Higgins S."/>
            <person name="Loffler F."/>
        </authorList>
    </citation>
    <scope>NUCLEOTIDE SEQUENCE</scope>
</reference>
<dbReference type="Gene3D" id="3.40.309.10">
    <property type="entry name" value="Aldehyde Dehydrogenase, Chain A, domain 2"/>
    <property type="match status" value="1"/>
</dbReference>
<dbReference type="PROSITE" id="PS00687">
    <property type="entry name" value="ALDEHYDE_DEHYDR_GLU"/>
    <property type="match status" value="1"/>
</dbReference>
<evidence type="ECO:0000313" key="4">
    <source>
        <dbReference type="EMBL" id="MPL99192.1"/>
    </source>
</evidence>
<evidence type="ECO:0000256" key="1">
    <source>
        <dbReference type="ARBA" id="ARBA00009986"/>
    </source>
</evidence>
<dbReference type="InterPro" id="IPR016163">
    <property type="entry name" value="Ald_DH_C"/>
</dbReference>
<dbReference type="EC" id="1.2.1.3" evidence="4"/>
<sequence>MLIKTDKRNEGIFVQKNLLQKEYQLYRNGAWHPASNGATFKATCPANGEELSTCAEATAEDVDQTVKDAWKAWATWKNTTPTERAALLCKIADVIDANAERLAMIETMDNGKALRETTLIDIPMAADHFRYFAAAIRAEEGTVNMIDNNTMSIVIREPIGVVGQIVPWNFPFLMAAWKLAPVLASGCCTVLKPSSETSLSVLEFARLIDGILPPGVFNVLTGKGSRCGNYILEHPGFAKLAFTGSTEIGLAVAKAAADKLIPATLELGGKSANIFFSDCNWELAMEGVQLGILFNQGQVCCAGSRVFVQEDIYDKFVAEAIKRFNAVKVGMPWEDGVQMGAQIYAAQVKKVLGYIDIAKEEGATIACGGYRLTENGMDKGNFVAPTLITNVNNKMRVAQEEIFGPVAVVIPFKNEEEVVDMANDSVYGLGGAVWTQDINRAMRVARAVRTGRMWVNTYNAIPAGAPFGGYKQSGIGRETHKVMLDHYTQTKNIMINLNEKPLGFY</sequence>
<dbReference type="InterPro" id="IPR016162">
    <property type="entry name" value="Ald_DH_N"/>
</dbReference>
<dbReference type="Pfam" id="PF00171">
    <property type="entry name" value="Aldedh"/>
    <property type="match status" value="1"/>
</dbReference>
<keyword evidence="2 4" id="KW-0560">Oxidoreductase</keyword>
<gene>
    <name evidence="4" type="primary">aldA_4</name>
    <name evidence="4" type="ORF">SDC9_45408</name>
</gene>
<dbReference type="Gene3D" id="3.40.605.10">
    <property type="entry name" value="Aldehyde Dehydrogenase, Chain A, domain 1"/>
    <property type="match status" value="1"/>
</dbReference>
<comment type="caution">
    <text evidence="4">The sequence shown here is derived from an EMBL/GenBank/DDBJ whole genome shotgun (WGS) entry which is preliminary data.</text>
</comment>
<name>A0A644W9G1_9ZZZZ</name>
<protein>
    <submittedName>
        <fullName evidence="4">Putative aldehyde dehydrogenase AldA</fullName>
        <ecNumber evidence="4">1.2.1.3</ecNumber>
    </submittedName>
</protein>
<dbReference type="InterPro" id="IPR016160">
    <property type="entry name" value="Ald_DH_CS_CYS"/>
</dbReference>
<proteinExistence type="inferred from homology"/>
<evidence type="ECO:0000256" key="2">
    <source>
        <dbReference type="ARBA" id="ARBA00023002"/>
    </source>
</evidence>
<feature type="domain" description="Aldehyde dehydrogenase" evidence="3">
    <location>
        <begin position="32"/>
        <end position="493"/>
    </location>
</feature>
<dbReference type="EMBL" id="VSSQ01000652">
    <property type="protein sequence ID" value="MPL99192.1"/>
    <property type="molecule type" value="Genomic_DNA"/>
</dbReference>
<comment type="similarity">
    <text evidence="1">Belongs to the aldehyde dehydrogenase family.</text>
</comment>
<dbReference type="AlphaFoldDB" id="A0A644W9G1"/>
<dbReference type="InterPro" id="IPR029510">
    <property type="entry name" value="Ald_DH_CS_GLU"/>
</dbReference>
<dbReference type="PANTHER" id="PTHR11699">
    <property type="entry name" value="ALDEHYDE DEHYDROGENASE-RELATED"/>
    <property type="match status" value="1"/>
</dbReference>
<dbReference type="SUPFAM" id="SSF53720">
    <property type="entry name" value="ALDH-like"/>
    <property type="match status" value="1"/>
</dbReference>
<dbReference type="InterPro" id="IPR015590">
    <property type="entry name" value="Aldehyde_DH_dom"/>
</dbReference>
<organism evidence="4">
    <name type="scientific">bioreactor metagenome</name>
    <dbReference type="NCBI Taxonomy" id="1076179"/>
    <lineage>
        <taxon>unclassified sequences</taxon>
        <taxon>metagenomes</taxon>
        <taxon>ecological metagenomes</taxon>
    </lineage>
</organism>
<accession>A0A644W9G1</accession>
<evidence type="ECO:0000259" key="3">
    <source>
        <dbReference type="Pfam" id="PF00171"/>
    </source>
</evidence>
<dbReference type="FunFam" id="3.40.309.10:FF:000012">
    <property type="entry name" value="Betaine aldehyde dehydrogenase"/>
    <property type="match status" value="1"/>
</dbReference>
<dbReference type="FunFam" id="3.40.605.10:FF:000007">
    <property type="entry name" value="NAD/NADP-dependent betaine aldehyde dehydrogenase"/>
    <property type="match status" value="1"/>
</dbReference>
<dbReference type="PROSITE" id="PS00070">
    <property type="entry name" value="ALDEHYDE_DEHYDR_CYS"/>
    <property type="match status" value="1"/>
</dbReference>